<reference evidence="2" key="1">
    <citation type="journal article" date="2019" name="Int. J. Syst. Evol. Microbiol.">
        <title>The Global Catalogue of Microorganisms (GCM) 10K type strain sequencing project: providing services to taxonomists for standard genome sequencing and annotation.</title>
        <authorList>
            <consortium name="The Broad Institute Genomics Platform"/>
            <consortium name="The Broad Institute Genome Sequencing Center for Infectious Disease"/>
            <person name="Wu L."/>
            <person name="Ma J."/>
        </authorList>
    </citation>
    <scope>NUCLEOTIDE SEQUENCE [LARGE SCALE GENOMIC DNA]</scope>
    <source>
        <strain evidence="2">CCUG 43117</strain>
    </source>
</reference>
<name>A0ABW0PCQ5_9HYPH</name>
<keyword evidence="2" id="KW-1185">Reference proteome</keyword>
<protein>
    <submittedName>
        <fullName evidence="1">Lipase family alpha/beta hydrolase</fullName>
    </submittedName>
</protein>
<accession>A0ABW0PCQ5</accession>
<dbReference type="Proteomes" id="UP001596060">
    <property type="component" value="Unassembled WGS sequence"/>
</dbReference>
<dbReference type="SUPFAM" id="SSF53474">
    <property type="entry name" value="alpha/beta-Hydrolases"/>
    <property type="match status" value="1"/>
</dbReference>
<evidence type="ECO:0000313" key="1">
    <source>
        <dbReference type="EMBL" id="MFC5508599.1"/>
    </source>
</evidence>
<proteinExistence type="predicted"/>
<gene>
    <name evidence="1" type="ORF">ACFPN9_25510</name>
</gene>
<dbReference type="InterPro" id="IPR029058">
    <property type="entry name" value="AB_hydrolase_fold"/>
</dbReference>
<comment type="caution">
    <text evidence="1">The sequence shown here is derived from an EMBL/GenBank/DDBJ whole genome shotgun (WGS) entry which is preliminary data.</text>
</comment>
<dbReference type="InterPro" id="IPR003386">
    <property type="entry name" value="LACT/PDAT_acylTrfase"/>
</dbReference>
<keyword evidence="1" id="KW-0378">Hydrolase</keyword>
<dbReference type="RefSeq" id="WP_377817872.1">
    <property type="nucleotide sequence ID" value="NZ_JBHSLU010000104.1"/>
</dbReference>
<dbReference type="Gene3D" id="3.40.50.1820">
    <property type="entry name" value="alpha/beta hydrolase"/>
    <property type="match status" value="1"/>
</dbReference>
<organism evidence="1 2">
    <name type="scientific">Bosea massiliensis</name>
    <dbReference type="NCBI Taxonomy" id="151419"/>
    <lineage>
        <taxon>Bacteria</taxon>
        <taxon>Pseudomonadati</taxon>
        <taxon>Pseudomonadota</taxon>
        <taxon>Alphaproteobacteria</taxon>
        <taxon>Hyphomicrobiales</taxon>
        <taxon>Boseaceae</taxon>
        <taxon>Bosea</taxon>
    </lineage>
</organism>
<dbReference type="GO" id="GO:0016787">
    <property type="term" value="F:hydrolase activity"/>
    <property type="evidence" value="ECO:0007669"/>
    <property type="project" value="UniProtKB-KW"/>
</dbReference>
<dbReference type="Pfam" id="PF02450">
    <property type="entry name" value="LCAT"/>
    <property type="match status" value="1"/>
</dbReference>
<dbReference type="EMBL" id="JBHSLU010000104">
    <property type="protein sequence ID" value="MFC5508599.1"/>
    <property type="molecule type" value="Genomic_DNA"/>
</dbReference>
<evidence type="ECO:0000313" key="2">
    <source>
        <dbReference type="Proteomes" id="UP001596060"/>
    </source>
</evidence>
<sequence length="319" mass="34460">MFVAHSMGGLVARYYVECMEGWKLTRSLVTFGTPFRGSGNALGFLANGFVWKSGPFSLFDGTEALRSFDSVYQLLPIYPFVNDGSKLVRPAEIDIPNLDRERASAALGFHDEMTKAYELNRELDAYRSAGTKIRAVVGVDQPTAQSATITADMVETSTMYEGEEISGDGTVPRVSAFPIGYQESGVTYISATHSALQSVANALEHLRGVLTATQIDFDKFRADPIGPGSISLDLPDAFDGTAPAAFRLRTSANVQAVSGLVERLDGTPRQWRPTLMRVGPNEYAGELALPAGLYRFSASPTNFRPASDIFLVAGAYANS</sequence>